<gene>
    <name evidence="13" type="primary">serC</name>
    <name evidence="15" type="ORF">SAMN05216215_103683</name>
</gene>
<dbReference type="PANTHER" id="PTHR21152">
    <property type="entry name" value="AMINOTRANSFERASE CLASS V"/>
    <property type="match status" value="1"/>
</dbReference>
<keyword evidence="16" id="KW-1185">Reference proteome</keyword>
<dbReference type="InterPro" id="IPR000192">
    <property type="entry name" value="Aminotrans_V_dom"/>
</dbReference>
<evidence type="ECO:0000256" key="7">
    <source>
        <dbReference type="ARBA" id="ARBA00022679"/>
    </source>
</evidence>
<dbReference type="UniPathway" id="UPA00135">
    <property type="reaction ID" value="UER00197"/>
</dbReference>
<dbReference type="HAMAP" id="MF_00160">
    <property type="entry name" value="SerC_aminotrans_5"/>
    <property type="match status" value="1"/>
</dbReference>
<reference evidence="16" key="1">
    <citation type="submission" date="2016-10" db="EMBL/GenBank/DDBJ databases">
        <authorList>
            <person name="Varghese N."/>
            <person name="Submissions S."/>
        </authorList>
    </citation>
    <scope>NUCLEOTIDE SEQUENCE [LARGE SCALE GENOMIC DNA]</scope>
    <source>
        <strain evidence="16">CGMCC 4.3530</strain>
    </source>
</reference>
<dbReference type="GO" id="GO:0008615">
    <property type="term" value="P:pyridoxine biosynthetic process"/>
    <property type="evidence" value="ECO:0007669"/>
    <property type="project" value="UniProtKB-UniRule"/>
</dbReference>
<feature type="binding site" evidence="13">
    <location>
        <position position="110"/>
    </location>
    <ligand>
        <name>pyridoxal 5'-phosphate</name>
        <dbReference type="ChEBI" id="CHEBI:597326"/>
    </ligand>
</feature>
<dbReference type="Gene3D" id="3.40.640.10">
    <property type="entry name" value="Type I PLP-dependent aspartate aminotransferase-like (Major domain)"/>
    <property type="match status" value="1"/>
</dbReference>
<feature type="binding site" evidence="13">
    <location>
        <begin position="253"/>
        <end position="254"/>
    </location>
    <ligand>
        <name>pyridoxal 5'-phosphate</name>
        <dbReference type="ChEBI" id="CHEBI:597326"/>
    </ligand>
</feature>
<evidence type="ECO:0000256" key="4">
    <source>
        <dbReference type="ARBA" id="ARBA00022490"/>
    </source>
</evidence>
<keyword evidence="7 13" id="KW-0808">Transferase</keyword>
<evidence type="ECO:0000256" key="9">
    <source>
        <dbReference type="ARBA" id="ARBA00023096"/>
    </source>
</evidence>
<dbReference type="GO" id="GO:0004760">
    <property type="term" value="F:L-serine-pyruvate transaminase activity"/>
    <property type="evidence" value="ECO:0007669"/>
    <property type="project" value="TreeGrafter"/>
</dbReference>
<dbReference type="Proteomes" id="UP000199529">
    <property type="component" value="Unassembled WGS sequence"/>
</dbReference>
<sequence>MTQAEIDPTTLKLPEEFKPADGRFGCGPSKVRDEQLANLAGAGAAVMGTSHRQKPVKSLVGRIREGLHELFSLPEGYEVVLGVGGTTAFWDAATFGLVRERSLHLTYGEFSSKFAKAAKTAPFLGDPVVVSAEPGDAPEPVSDPSVDLIGWAHNETSTGVMLAPTRPEGSENALIAIDATSGAGGLPFDAADVDVYYFAPQKCFAADGGLWLAAMSPAAIERIGEIGASDRWVPEFLSLPTALDNSRKDQTYNTPAVATLFLLADQIEWMNGQGGLDWCAQRTRESSQRLYSWAEASEYATPFVADPAKRSQVVGTVDFADSIDAAAVAKALRANGIVDTEPYRKLGRNQLRVGMFPAIDPDDVTALTKSIDWVVSELS</sequence>
<feature type="modified residue" description="N6-(pyridoxal phosphate)lysine" evidence="13">
    <location>
        <position position="202"/>
    </location>
</feature>
<evidence type="ECO:0000256" key="1">
    <source>
        <dbReference type="ARBA" id="ARBA00003483"/>
    </source>
</evidence>
<evidence type="ECO:0000256" key="12">
    <source>
        <dbReference type="ARBA" id="ARBA00049007"/>
    </source>
</evidence>
<dbReference type="EC" id="2.6.1.52" evidence="13"/>
<dbReference type="InterPro" id="IPR015422">
    <property type="entry name" value="PyrdxlP-dep_Trfase_small"/>
</dbReference>
<evidence type="ECO:0000256" key="13">
    <source>
        <dbReference type="HAMAP-Rule" id="MF_00160"/>
    </source>
</evidence>
<feature type="binding site" evidence="13">
    <location>
        <position position="52"/>
    </location>
    <ligand>
        <name>L-glutamate</name>
        <dbReference type="ChEBI" id="CHEBI:29985"/>
    </ligand>
</feature>
<dbReference type="Pfam" id="PF00266">
    <property type="entry name" value="Aminotran_5"/>
    <property type="match status" value="1"/>
</dbReference>
<dbReference type="GO" id="GO:0008453">
    <property type="term" value="F:alanine-glyoxylate transaminase activity"/>
    <property type="evidence" value="ECO:0007669"/>
    <property type="project" value="TreeGrafter"/>
</dbReference>
<evidence type="ECO:0000256" key="8">
    <source>
        <dbReference type="ARBA" id="ARBA00022898"/>
    </source>
</evidence>
<dbReference type="InterPro" id="IPR015424">
    <property type="entry name" value="PyrdxlP-dep_Trfase"/>
</dbReference>
<comment type="subunit">
    <text evidence="13">Homodimer.</text>
</comment>
<dbReference type="PANTHER" id="PTHR21152:SF40">
    <property type="entry name" value="ALANINE--GLYOXYLATE AMINOTRANSFERASE"/>
    <property type="match status" value="1"/>
</dbReference>
<dbReference type="GO" id="GO:0004648">
    <property type="term" value="F:O-phospho-L-serine:2-oxoglutarate aminotransferase activity"/>
    <property type="evidence" value="ECO:0007669"/>
    <property type="project" value="UniProtKB-UniRule"/>
</dbReference>
<dbReference type="GO" id="GO:0030170">
    <property type="term" value="F:pyridoxal phosphate binding"/>
    <property type="evidence" value="ECO:0007669"/>
    <property type="project" value="UniProtKB-UniRule"/>
</dbReference>
<proteinExistence type="inferred from homology"/>
<dbReference type="InterPro" id="IPR015421">
    <property type="entry name" value="PyrdxlP-dep_Trfase_major"/>
</dbReference>
<dbReference type="GO" id="GO:0019265">
    <property type="term" value="P:glycine biosynthetic process, by transamination of glyoxylate"/>
    <property type="evidence" value="ECO:0007669"/>
    <property type="project" value="TreeGrafter"/>
</dbReference>
<dbReference type="RefSeq" id="WP_093272134.1">
    <property type="nucleotide sequence ID" value="NZ_FNOK01000036.1"/>
</dbReference>
<evidence type="ECO:0000256" key="3">
    <source>
        <dbReference type="ARBA" id="ARBA00006904"/>
    </source>
</evidence>
<dbReference type="Gene3D" id="3.90.1150.10">
    <property type="entry name" value="Aspartate Aminotransferase, domain 1"/>
    <property type="match status" value="1"/>
</dbReference>
<keyword evidence="4 13" id="KW-0963">Cytoplasm</keyword>
<dbReference type="EMBL" id="FNOK01000036">
    <property type="protein sequence ID" value="SDY83522.1"/>
    <property type="molecule type" value="Genomic_DNA"/>
</dbReference>
<feature type="binding site" evidence="13">
    <location>
        <position position="156"/>
    </location>
    <ligand>
        <name>pyridoxal 5'-phosphate</name>
        <dbReference type="ChEBI" id="CHEBI:597326"/>
    </ligand>
</feature>
<dbReference type="InterPro" id="IPR006272">
    <property type="entry name" value="Pser_aminoTfrase_mycobac"/>
</dbReference>
<dbReference type="AlphaFoldDB" id="A0A1H3N3R9"/>
<dbReference type="GO" id="GO:0005737">
    <property type="term" value="C:cytoplasm"/>
    <property type="evidence" value="ECO:0007669"/>
    <property type="project" value="UniProtKB-SubCell"/>
</dbReference>
<keyword evidence="8 13" id="KW-0663">Pyridoxal phosphate</keyword>
<evidence type="ECO:0000259" key="14">
    <source>
        <dbReference type="Pfam" id="PF00266"/>
    </source>
</evidence>
<comment type="similarity">
    <text evidence="3 13">Belongs to the class-V pyridoxal-phosphate-dependent aminotransferase family. SerC subfamily.</text>
</comment>
<evidence type="ECO:0000256" key="11">
    <source>
        <dbReference type="ARBA" id="ARBA00047630"/>
    </source>
</evidence>
<dbReference type="NCBIfam" id="TIGR01366">
    <property type="entry name" value="serC_3"/>
    <property type="match status" value="1"/>
</dbReference>
<evidence type="ECO:0000313" key="16">
    <source>
        <dbReference type="Proteomes" id="UP000199529"/>
    </source>
</evidence>
<name>A0A1H3N3R9_9PSEU</name>
<evidence type="ECO:0000256" key="6">
    <source>
        <dbReference type="ARBA" id="ARBA00022605"/>
    </source>
</evidence>
<comment type="cofactor">
    <cofactor evidence="13">
        <name>pyridoxal 5'-phosphate</name>
        <dbReference type="ChEBI" id="CHEBI:597326"/>
    </cofactor>
    <text evidence="13">Binds 1 pyridoxal phosphate per subunit.</text>
</comment>
<dbReference type="PIRSF" id="PIRSF000525">
    <property type="entry name" value="SerC"/>
    <property type="match status" value="1"/>
</dbReference>
<dbReference type="UniPathway" id="UPA00244">
    <property type="reaction ID" value="UER00311"/>
</dbReference>
<keyword evidence="10 13" id="KW-0718">Serine biosynthesis</keyword>
<dbReference type="OrthoDB" id="975012at2"/>
<protein>
    <recommendedName>
        <fullName evidence="13">Phosphoserine aminotransferase</fullName>
        <ecNumber evidence="13">2.6.1.52</ecNumber>
    </recommendedName>
    <alternativeName>
        <fullName evidence="13">Phosphohydroxythreonine aminotransferase</fullName>
        <shortName evidence="13">PSAT</shortName>
    </alternativeName>
</protein>
<dbReference type="SUPFAM" id="SSF53383">
    <property type="entry name" value="PLP-dependent transferases"/>
    <property type="match status" value="1"/>
</dbReference>
<evidence type="ECO:0000256" key="10">
    <source>
        <dbReference type="ARBA" id="ARBA00023299"/>
    </source>
</evidence>
<comment type="subcellular location">
    <subcellularLocation>
        <location evidence="13">Cytoplasm</location>
    </subcellularLocation>
</comment>
<dbReference type="GO" id="GO:0006564">
    <property type="term" value="P:L-serine biosynthetic process"/>
    <property type="evidence" value="ECO:0007669"/>
    <property type="project" value="UniProtKB-UniRule"/>
</dbReference>
<comment type="caution">
    <text evidence="13">Lacks conserved residue(s) required for the propagation of feature annotation.</text>
</comment>
<comment type="pathway">
    <text evidence="13">Cofactor biosynthesis; pyridoxine 5'-phosphate biosynthesis; pyridoxine 5'-phosphate from D-erythrose 4-phosphate: step 3/5.</text>
</comment>
<feature type="binding site" evidence="13">
    <location>
        <position position="201"/>
    </location>
    <ligand>
        <name>pyridoxal 5'-phosphate</name>
        <dbReference type="ChEBI" id="CHEBI:597326"/>
    </ligand>
</feature>
<dbReference type="STRING" id="418495.SAMN05216215_103683"/>
<comment type="catalytic activity">
    <reaction evidence="11 13">
        <text>4-(phosphooxy)-L-threonine + 2-oxoglutarate = (R)-3-hydroxy-2-oxo-4-phosphooxybutanoate + L-glutamate</text>
        <dbReference type="Rhea" id="RHEA:16573"/>
        <dbReference type="ChEBI" id="CHEBI:16810"/>
        <dbReference type="ChEBI" id="CHEBI:29985"/>
        <dbReference type="ChEBI" id="CHEBI:58452"/>
        <dbReference type="ChEBI" id="CHEBI:58538"/>
        <dbReference type="EC" id="2.6.1.52"/>
    </reaction>
</comment>
<dbReference type="InterPro" id="IPR022278">
    <property type="entry name" value="Pser_aminoTfrase"/>
</dbReference>
<keyword evidence="5 13" id="KW-0032">Aminotransferase</keyword>
<accession>A0A1H3N3R9</accession>
<feature type="binding site" evidence="13">
    <location>
        <position position="178"/>
    </location>
    <ligand>
        <name>pyridoxal 5'-phosphate</name>
        <dbReference type="ChEBI" id="CHEBI:597326"/>
    </ligand>
</feature>
<keyword evidence="6 13" id="KW-0028">Amino-acid biosynthesis</keyword>
<evidence type="ECO:0000256" key="2">
    <source>
        <dbReference type="ARBA" id="ARBA00005099"/>
    </source>
</evidence>
<feature type="domain" description="Aminotransferase class V" evidence="14">
    <location>
        <begin position="42"/>
        <end position="337"/>
    </location>
</feature>
<organism evidence="15 16">
    <name type="scientific">Saccharopolyspora shandongensis</name>
    <dbReference type="NCBI Taxonomy" id="418495"/>
    <lineage>
        <taxon>Bacteria</taxon>
        <taxon>Bacillati</taxon>
        <taxon>Actinomycetota</taxon>
        <taxon>Actinomycetes</taxon>
        <taxon>Pseudonocardiales</taxon>
        <taxon>Pseudonocardiaceae</taxon>
        <taxon>Saccharopolyspora</taxon>
    </lineage>
</organism>
<comment type="pathway">
    <text evidence="2 13">Amino-acid biosynthesis; L-serine biosynthesis; L-serine from 3-phospho-D-glycerate: step 2/3.</text>
</comment>
<keyword evidence="9 13" id="KW-0664">Pyridoxine biosynthesis</keyword>
<comment type="function">
    <text evidence="1 13">Catalyzes the reversible conversion of 3-phosphohydroxypyruvate to phosphoserine and of 3-hydroxy-2-oxo-4-phosphonooxybutanoate to phosphohydroxythreonine.</text>
</comment>
<evidence type="ECO:0000313" key="15">
    <source>
        <dbReference type="EMBL" id="SDY83522.1"/>
    </source>
</evidence>
<evidence type="ECO:0000256" key="5">
    <source>
        <dbReference type="ARBA" id="ARBA00022576"/>
    </source>
</evidence>
<comment type="catalytic activity">
    <reaction evidence="12 13">
        <text>O-phospho-L-serine + 2-oxoglutarate = 3-phosphooxypyruvate + L-glutamate</text>
        <dbReference type="Rhea" id="RHEA:14329"/>
        <dbReference type="ChEBI" id="CHEBI:16810"/>
        <dbReference type="ChEBI" id="CHEBI:18110"/>
        <dbReference type="ChEBI" id="CHEBI:29985"/>
        <dbReference type="ChEBI" id="CHEBI:57524"/>
        <dbReference type="EC" id="2.6.1.52"/>
    </reaction>
</comment>